<comment type="caution">
    <text evidence="2">The sequence shown here is derived from an EMBL/GenBank/DDBJ whole genome shotgun (WGS) entry which is preliminary data.</text>
</comment>
<dbReference type="EMBL" id="QQWD01000019">
    <property type="protein sequence ID" value="REJ50019.1"/>
    <property type="molecule type" value="Genomic_DNA"/>
</dbReference>
<feature type="transmembrane region" description="Helical" evidence="1">
    <location>
        <begin position="490"/>
        <end position="514"/>
    </location>
</feature>
<feature type="transmembrane region" description="Helical" evidence="1">
    <location>
        <begin position="151"/>
        <end position="170"/>
    </location>
</feature>
<protein>
    <submittedName>
        <fullName evidence="2">DUF393 domain-containing protein</fullName>
    </submittedName>
</protein>
<feature type="transmembrane region" description="Helical" evidence="1">
    <location>
        <begin position="218"/>
        <end position="237"/>
    </location>
</feature>
<evidence type="ECO:0000313" key="2">
    <source>
        <dbReference type="EMBL" id="REJ50019.1"/>
    </source>
</evidence>
<feature type="transmembrane region" description="Helical" evidence="1">
    <location>
        <begin position="317"/>
        <end position="341"/>
    </location>
</feature>
<feature type="transmembrane region" description="Helical" evidence="1">
    <location>
        <begin position="284"/>
        <end position="305"/>
    </location>
</feature>
<feature type="transmembrane region" description="Helical" evidence="1">
    <location>
        <begin position="71"/>
        <end position="89"/>
    </location>
</feature>
<feature type="transmembrane region" description="Helical" evidence="1">
    <location>
        <begin position="7"/>
        <end position="26"/>
    </location>
</feature>
<evidence type="ECO:0000256" key="1">
    <source>
        <dbReference type="SAM" id="Phobius"/>
    </source>
</evidence>
<gene>
    <name evidence="2" type="ORF">DWQ51_16265</name>
</gene>
<keyword evidence="1" id="KW-1133">Transmembrane helix</keyword>
<feature type="transmembrane region" description="Helical" evidence="1">
    <location>
        <begin position="436"/>
        <end position="459"/>
    </location>
</feature>
<organism evidence="2 3">
    <name type="scientific">Microcystis wesenbergii TW10</name>
    <dbReference type="NCBI Taxonomy" id="2060474"/>
    <lineage>
        <taxon>Bacteria</taxon>
        <taxon>Bacillati</taxon>
        <taxon>Cyanobacteriota</taxon>
        <taxon>Cyanophyceae</taxon>
        <taxon>Oscillatoriophycideae</taxon>
        <taxon>Chroococcales</taxon>
        <taxon>Microcystaceae</taxon>
        <taxon>Microcystis</taxon>
    </lineage>
</organism>
<dbReference type="Proteomes" id="UP000257002">
    <property type="component" value="Unassembled WGS sequence"/>
</dbReference>
<dbReference type="AlphaFoldDB" id="A0A3E0LR90"/>
<dbReference type="GO" id="GO:0015035">
    <property type="term" value="F:protein-disulfide reductase activity"/>
    <property type="evidence" value="ECO:0007669"/>
    <property type="project" value="InterPro"/>
</dbReference>
<dbReference type="InterPro" id="IPR007263">
    <property type="entry name" value="DCC1-like"/>
</dbReference>
<feature type="transmembrane region" description="Helical" evidence="1">
    <location>
        <begin position="38"/>
        <end position="59"/>
    </location>
</feature>
<evidence type="ECO:0000313" key="3">
    <source>
        <dbReference type="Proteomes" id="UP000257002"/>
    </source>
</evidence>
<proteinExistence type="predicted"/>
<name>A0A3E0LR90_9CHRO</name>
<feature type="transmembrane region" description="Helical" evidence="1">
    <location>
        <begin position="176"/>
        <end position="197"/>
    </location>
</feature>
<reference evidence="2 3" key="1">
    <citation type="submission" date="2017-10" db="EMBL/GenBank/DDBJ databases">
        <title>A large-scale comparative metagenomic study reveals the eutrophication-driven functional interactions in six Microcystis-epibionts communities.</title>
        <authorList>
            <person name="Li Q."/>
            <person name="Lin F."/>
        </authorList>
    </citation>
    <scope>NUCLEOTIDE SEQUENCE [LARGE SCALE GENOMIC DNA]</scope>
    <source>
        <strain evidence="2">TW10</strain>
    </source>
</reference>
<accession>A0A3E0LR90</accession>
<feature type="transmembrane region" description="Helical" evidence="1">
    <location>
        <begin position="125"/>
        <end position="144"/>
    </location>
</feature>
<keyword evidence="1" id="KW-0812">Transmembrane</keyword>
<dbReference type="Pfam" id="PF04134">
    <property type="entry name" value="DCC1-like"/>
    <property type="match status" value="1"/>
</dbReference>
<keyword evidence="1" id="KW-0472">Membrane</keyword>
<sequence>MERYNKMRFWVCIVATIVIGGLWTTLLELTSPDFPIRSSILIFLGSGLITWLVTSPKFFRRFVGEATPESLGIIRIITCGVSLILIIGIEDMPSSAWLPEGMRYPLGVIGLFEQLPGFDNFVRSYNSLQILDWLTGLVLFLAIIGWRTKIIIPLAFFCCLLVGGILRQYSHFFHTGLIPIYLLAILSFTPCGDGLSIDRLWKEYRGQAVPVLHRNAPVYGWSRYACWVVIAIPYVMAGLSKLRNGGLMWWGADNMRFQLYSTALAPMQFDFSLAVHWNHAPDIVFALLGLFGVGSELAYGAVLFSRRARWIIPPLMAMMHIGILFFQDILFLDLILLQLIFVDFDQLRPAIANWYASHQKPITIIYDGLAPTCCRNVRVLKFLDIFEQLQFQDFSQLDLDKYNDQHRLNLEEIVLTDRINIISQDHCYRGFSGCKFIVLALPLCWILTPFIFLPGLSFLGEKLYQLSLSNPPSSAKKIANRELHAFWQGFGYPLLISIVTVGLISCWAAQLEFYPFTAMQMFSKGNTSGIVRYHKVLAHYDSGVIARSYLEKIIPALYDTRYRRTLRRCLSENPKDIQVCEELLTTAGIIYNNKHNTNDKIKQLEVQLWEWDFRKNPSDSQKGSMVQRRFIQVN</sequence>